<accession>A0A150P6M4</accession>
<evidence type="ECO:0000313" key="1">
    <source>
        <dbReference type="EMBL" id="KYF51354.1"/>
    </source>
</evidence>
<proteinExistence type="predicted"/>
<name>A0A150P6M4_SORCE</name>
<gene>
    <name evidence="1" type="ORF">BE04_47930</name>
</gene>
<reference evidence="1 2" key="1">
    <citation type="submission" date="2014-02" db="EMBL/GenBank/DDBJ databases">
        <title>The small core and large imbalanced accessory genome model reveals a collaborative survival strategy of Sorangium cellulosum strains in nature.</title>
        <authorList>
            <person name="Han K."/>
            <person name="Peng R."/>
            <person name="Blom J."/>
            <person name="Li Y.-Z."/>
        </authorList>
    </citation>
    <scope>NUCLEOTIDE SEQUENCE [LARGE SCALE GENOMIC DNA]</scope>
    <source>
        <strain evidence="1 2">So0157-18</strain>
    </source>
</reference>
<dbReference type="EMBL" id="JELX01003774">
    <property type="protein sequence ID" value="KYF51354.1"/>
    <property type="molecule type" value="Genomic_DNA"/>
</dbReference>
<dbReference type="Proteomes" id="UP000075604">
    <property type="component" value="Unassembled WGS sequence"/>
</dbReference>
<evidence type="ECO:0000313" key="2">
    <source>
        <dbReference type="Proteomes" id="UP000075604"/>
    </source>
</evidence>
<dbReference type="AlphaFoldDB" id="A0A150P6M4"/>
<comment type="caution">
    <text evidence="1">The sequence shown here is derived from an EMBL/GenBank/DDBJ whole genome shotgun (WGS) entry which is preliminary data.</text>
</comment>
<sequence>MSTRSGCERRLIQELLRQTCRSLEWRADTERSIADRLDAALAEHALHVFTPDVDLRVQLTRDLALAIAIRVLSFGEDAEESLCKALSQDRSLMAELVKSAWPLVRTACRTAERSAGRLVLLTTVPEA</sequence>
<protein>
    <submittedName>
        <fullName evidence="1">Uncharacterized protein</fullName>
    </submittedName>
</protein>
<organism evidence="1 2">
    <name type="scientific">Sorangium cellulosum</name>
    <name type="common">Polyangium cellulosum</name>
    <dbReference type="NCBI Taxonomy" id="56"/>
    <lineage>
        <taxon>Bacteria</taxon>
        <taxon>Pseudomonadati</taxon>
        <taxon>Myxococcota</taxon>
        <taxon>Polyangia</taxon>
        <taxon>Polyangiales</taxon>
        <taxon>Polyangiaceae</taxon>
        <taxon>Sorangium</taxon>
    </lineage>
</organism>